<proteinExistence type="predicted"/>
<accession>A0ABX2MRE8</accession>
<dbReference type="RefSeq" id="WP_175382754.1">
    <property type="nucleotide sequence ID" value="NZ_CBCRYD010000012.1"/>
</dbReference>
<keyword evidence="2" id="KW-0489">Methyltransferase</keyword>
<dbReference type="GO" id="GO:0008168">
    <property type="term" value="F:methyltransferase activity"/>
    <property type="evidence" value="ECO:0007669"/>
    <property type="project" value="UniProtKB-KW"/>
</dbReference>
<protein>
    <submittedName>
        <fullName evidence="2">Methyltransferase domain-containing protein</fullName>
    </submittedName>
</protein>
<reference evidence="2 3" key="1">
    <citation type="submission" date="2020-05" db="EMBL/GenBank/DDBJ databases">
        <title>Genome Sequencing of Type Strains.</title>
        <authorList>
            <person name="Lemaire J.F."/>
            <person name="Inderbitzin P."/>
            <person name="Gregorio O.A."/>
            <person name="Collins S.B."/>
            <person name="Wespe N."/>
            <person name="Knight-Connoni V."/>
        </authorList>
    </citation>
    <scope>NUCLEOTIDE SEQUENCE [LARGE SCALE GENOMIC DNA]</scope>
    <source>
        <strain evidence="2 3">DSM 19942</strain>
    </source>
</reference>
<dbReference type="InterPro" id="IPR013216">
    <property type="entry name" value="Methyltransf_11"/>
</dbReference>
<keyword evidence="3" id="KW-1185">Reference proteome</keyword>
<organism evidence="2 3">
    <name type="scientific">Paenibacillus taichungensis</name>
    <dbReference type="NCBI Taxonomy" id="484184"/>
    <lineage>
        <taxon>Bacteria</taxon>
        <taxon>Bacillati</taxon>
        <taxon>Bacillota</taxon>
        <taxon>Bacilli</taxon>
        <taxon>Bacillales</taxon>
        <taxon>Paenibacillaceae</taxon>
        <taxon>Paenibacillus</taxon>
    </lineage>
</organism>
<dbReference type="Pfam" id="PF08241">
    <property type="entry name" value="Methyltransf_11"/>
    <property type="match status" value="1"/>
</dbReference>
<evidence type="ECO:0000313" key="3">
    <source>
        <dbReference type="Proteomes" id="UP000577724"/>
    </source>
</evidence>
<dbReference type="CDD" id="cd02440">
    <property type="entry name" value="AdoMet_MTases"/>
    <property type="match status" value="1"/>
</dbReference>
<keyword evidence="2" id="KW-0808">Transferase</keyword>
<dbReference type="EMBL" id="JABMCC010000115">
    <property type="protein sequence ID" value="NUU56593.1"/>
    <property type="molecule type" value="Genomic_DNA"/>
</dbReference>
<sequence length="258" mass="28818">MSGEPFKNKHNSVPYIYSMDFLSNLGVDILSLLQPQTGERILDIGSGNGDLTAKIAAAGAIPTGIDLSERMVTLAQQKYPDLNVQVKDASKYRTDEPFDAVFSHAALHWINNPAATTRSIWLALREGGRFVAEFAGSGNIAILITAMKQALEEHGYTWAGRNPWYHPTLGEYANLLEQNGFRVTFAQHFDKPAPLKGEEGLRNWLNSFADYFFKDVSSADLESIYQAILTEVKPHLEREGQWFLDTTRLRIVAIKEAV</sequence>
<feature type="domain" description="Methyltransferase type 11" evidence="1">
    <location>
        <begin position="42"/>
        <end position="131"/>
    </location>
</feature>
<name>A0ABX2MRE8_9BACL</name>
<dbReference type="Gene3D" id="3.40.50.150">
    <property type="entry name" value="Vaccinia Virus protein VP39"/>
    <property type="match status" value="1"/>
</dbReference>
<dbReference type="InterPro" id="IPR029063">
    <property type="entry name" value="SAM-dependent_MTases_sf"/>
</dbReference>
<dbReference type="Proteomes" id="UP000577724">
    <property type="component" value="Unassembled WGS sequence"/>
</dbReference>
<comment type="caution">
    <text evidence="2">The sequence shown here is derived from an EMBL/GenBank/DDBJ whole genome shotgun (WGS) entry which is preliminary data.</text>
</comment>
<dbReference type="GeneID" id="97133254"/>
<dbReference type="PANTHER" id="PTHR43861">
    <property type="entry name" value="TRANS-ACONITATE 2-METHYLTRANSFERASE-RELATED"/>
    <property type="match status" value="1"/>
</dbReference>
<dbReference type="SUPFAM" id="SSF53335">
    <property type="entry name" value="S-adenosyl-L-methionine-dependent methyltransferases"/>
    <property type="match status" value="1"/>
</dbReference>
<evidence type="ECO:0000259" key="1">
    <source>
        <dbReference type="Pfam" id="PF08241"/>
    </source>
</evidence>
<dbReference type="PANTHER" id="PTHR43861:SF1">
    <property type="entry name" value="TRANS-ACONITATE 2-METHYLTRANSFERASE"/>
    <property type="match status" value="1"/>
</dbReference>
<evidence type="ECO:0000313" key="2">
    <source>
        <dbReference type="EMBL" id="NUU56593.1"/>
    </source>
</evidence>
<dbReference type="GO" id="GO:0032259">
    <property type="term" value="P:methylation"/>
    <property type="evidence" value="ECO:0007669"/>
    <property type="project" value="UniProtKB-KW"/>
</dbReference>
<gene>
    <name evidence="2" type="ORF">HP548_21165</name>
</gene>